<reference evidence="13" key="1">
    <citation type="submission" date="2020-02" db="EMBL/GenBank/DDBJ databases">
        <authorList>
            <person name="Meier V. D."/>
        </authorList>
    </citation>
    <scope>NUCLEOTIDE SEQUENCE</scope>
    <source>
        <strain evidence="13">AVDCRST_MAG74</strain>
    </source>
</reference>
<gene>
    <name evidence="13" type="ORF">AVDCRST_MAG74-1952</name>
</gene>
<dbReference type="GO" id="GO:0009089">
    <property type="term" value="P:lysine biosynthetic process via diaminopimelate"/>
    <property type="evidence" value="ECO:0007669"/>
    <property type="project" value="UniProtKB-UniPathway"/>
</dbReference>
<evidence type="ECO:0000256" key="7">
    <source>
        <dbReference type="ARBA" id="ARBA00047872"/>
    </source>
</evidence>
<keyword evidence="3 9" id="KW-0808">Transferase</keyword>
<organism evidence="13">
    <name type="scientific">uncultured Pyrinomonadaceae bacterium</name>
    <dbReference type="NCBI Taxonomy" id="2283094"/>
    <lineage>
        <taxon>Bacteria</taxon>
        <taxon>Pseudomonadati</taxon>
        <taxon>Acidobacteriota</taxon>
        <taxon>Blastocatellia</taxon>
        <taxon>Blastocatellales</taxon>
        <taxon>Pyrinomonadaceae</taxon>
        <taxon>environmental samples</taxon>
    </lineage>
</organism>
<dbReference type="Pfam" id="PF00696">
    <property type="entry name" value="AA_kinase"/>
    <property type="match status" value="1"/>
</dbReference>
<accession>A0A6J4P959</accession>
<evidence type="ECO:0000256" key="5">
    <source>
        <dbReference type="ARBA" id="ARBA00022777"/>
    </source>
</evidence>
<dbReference type="InterPro" id="IPR036393">
    <property type="entry name" value="AceGlu_kinase-like_sf"/>
</dbReference>
<feature type="binding site" evidence="8">
    <location>
        <begin position="234"/>
        <end position="235"/>
    </location>
    <ligand>
        <name>ATP</name>
        <dbReference type="ChEBI" id="CHEBI:30616"/>
    </ligand>
</feature>
<evidence type="ECO:0000259" key="12">
    <source>
        <dbReference type="Pfam" id="PF22468"/>
    </source>
</evidence>
<feature type="binding site" evidence="8">
    <location>
        <begin position="270"/>
        <end position="271"/>
    </location>
    <ligand>
        <name>ATP</name>
        <dbReference type="ChEBI" id="CHEBI:30616"/>
    </ligand>
</feature>
<dbReference type="EC" id="2.7.2.4" evidence="9"/>
<evidence type="ECO:0000256" key="8">
    <source>
        <dbReference type="PIRSR" id="PIRSR000726-1"/>
    </source>
</evidence>
<evidence type="ECO:0000256" key="9">
    <source>
        <dbReference type="RuleBase" id="RU003448"/>
    </source>
</evidence>
<dbReference type="Gene3D" id="3.40.1160.10">
    <property type="entry name" value="Acetylglutamate kinase-like"/>
    <property type="match status" value="1"/>
</dbReference>
<dbReference type="Gene3D" id="1.20.120.1320">
    <property type="entry name" value="Aspartokinase, catalytic domain"/>
    <property type="match status" value="1"/>
</dbReference>
<comment type="similarity">
    <text evidence="2 9">Belongs to the aspartokinase family.</text>
</comment>
<dbReference type="InterPro" id="IPR042199">
    <property type="entry name" value="AsparK_Bifunc_asparK/hSer_DH"/>
</dbReference>
<evidence type="ECO:0000256" key="3">
    <source>
        <dbReference type="ARBA" id="ARBA00022679"/>
    </source>
</evidence>
<dbReference type="SUPFAM" id="SSF55021">
    <property type="entry name" value="ACT-like"/>
    <property type="match status" value="2"/>
</dbReference>
<keyword evidence="4 8" id="KW-0547">Nucleotide-binding</keyword>
<dbReference type="GO" id="GO:0009088">
    <property type="term" value="P:threonine biosynthetic process"/>
    <property type="evidence" value="ECO:0007669"/>
    <property type="project" value="UniProtKB-UniPathway"/>
</dbReference>
<evidence type="ECO:0000256" key="2">
    <source>
        <dbReference type="ARBA" id="ARBA00010122"/>
    </source>
</evidence>
<dbReference type="UniPathway" id="UPA00050">
    <property type="reaction ID" value="UER00461"/>
</dbReference>
<comment type="pathway">
    <text evidence="10">Amino-acid biosynthesis; L-threonine biosynthesis; L-threonine from L-aspartate: step 1/5.</text>
</comment>
<keyword evidence="10" id="KW-0028">Amino-acid biosynthesis</keyword>
<evidence type="ECO:0000256" key="10">
    <source>
        <dbReference type="RuleBase" id="RU004249"/>
    </source>
</evidence>
<comment type="pathway">
    <text evidence="10">Amino-acid biosynthesis; L-methionine biosynthesis via de novo pathway; L-homoserine from L-aspartate: step 1/3.</text>
</comment>
<protein>
    <recommendedName>
        <fullName evidence="9">Aspartokinase</fullName>
        <ecNumber evidence="9">2.7.2.4</ecNumber>
    </recommendedName>
</protein>
<feature type="binding site" evidence="8">
    <location>
        <position position="49"/>
    </location>
    <ligand>
        <name>substrate</name>
    </ligand>
</feature>
<keyword evidence="5 9" id="KW-0418">Kinase</keyword>
<dbReference type="PROSITE" id="PS00324">
    <property type="entry name" value="ASPARTOKINASE"/>
    <property type="match status" value="1"/>
</dbReference>
<evidence type="ECO:0000256" key="4">
    <source>
        <dbReference type="ARBA" id="ARBA00022741"/>
    </source>
</evidence>
<dbReference type="GO" id="GO:0005829">
    <property type="term" value="C:cytosol"/>
    <property type="evidence" value="ECO:0007669"/>
    <property type="project" value="TreeGrafter"/>
</dbReference>
<dbReference type="InterPro" id="IPR045865">
    <property type="entry name" value="ACT-like_dom_sf"/>
</dbReference>
<dbReference type="Gene3D" id="3.30.70.260">
    <property type="match status" value="2"/>
</dbReference>
<comment type="pathway">
    <text evidence="1 10">Amino-acid biosynthesis; L-lysine biosynthesis via DAP pathway; (S)-tetrahydrodipicolinate from L-aspartate: step 1/4.</text>
</comment>
<dbReference type="GO" id="GO:0004072">
    <property type="term" value="F:aspartate kinase activity"/>
    <property type="evidence" value="ECO:0007669"/>
    <property type="project" value="UniProtKB-EC"/>
</dbReference>
<dbReference type="UniPathway" id="UPA00034">
    <property type="reaction ID" value="UER00015"/>
</dbReference>
<dbReference type="PANTHER" id="PTHR21499">
    <property type="entry name" value="ASPARTATE KINASE"/>
    <property type="match status" value="1"/>
</dbReference>
<dbReference type="GO" id="GO:0009090">
    <property type="term" value="P:homoserine biosynthetic process"/>
    <property type="evidence" value="ECO:0007669"/>
    <property type="project" value="TreeGrafter"/>
</dbReference>
<dbReference type="InterPro" id="IPR001341">
    <property type="entry name" value="Asp_kinase"/>
</dbReference>
<feature type="binding site" evidence="8">
    <location>
        <position position="245"/>
    </location>
    <ligand>
        <name>ATP</name>
        <dbReference type="ChEBI" id="CHEBI:30616"/>
    </ligand>
</feature>
<evidence type="ECO:0000256" key="1">
    <source>
        <dbReference type="ARBA" id="ARBA00004766"/>
    </source>
</evidence>
<dbReference type="PIRSF" id="PIRSF000726">
    <property type="entry name" value="Asp_kin"/>
    <property type="match status" value="1"/>
</dbReference>
<dbReference type="Pfam" id="PF22468">
    <property type="entry name" value="ACT_9"/>
    <property type="match status" value="1"/>
</dbReference>
<dbReference type="InterPro" id="IPR005260">
    <property type="entry name" value="Asp_kin_monofn"/>
</dbReference>
<evidence type="ECO:0000256" key="6">
    <source>
        <dbReference type="ARBA" id="ARBA00022840"/>
    </source>
</evidence>
<dbReference type="EMBL" id="CADCUR010000174">
    <property type="protein sequence ID" value="CAA9406195.1"/>
    <property type="molecule type" value="Genomic_DNA"/>
</dbReference>
<dbReference type="InterPro" id="IPR054352">
    <property type="entry name" value="ACT_Aspartokinase"/>
</dbReference>
<evidence type="ECO:0000313" key="13">
    <source>
        <dbReference type="EMBL" id="CAA9406195.1"/>
    </source>
</evidence>
<dbReference type="PANTHER" id="PTHR21499:SF59">
    <property type="entry name" value="ASPARTOKINASE"/>
    <property type="match status" value="1"/>
</dbReference>
<keyword evidence="6 8" id="KW-0067">ATP-binding</keyword>
<feature type="domain" description="Aspartokinase ACT" evidence="12">
    <location>
        <begin position="395"/>
        <end position="453"/>
    </location>
</feature>
<proteinExistence type="inferred from homology"/>
<dbReference type="UniPathway" id="UPA00051">
    <property type="reaction ID" value="UER00462"/>
</dbReference>
<feature type="binding site" evidence="8">
    <location>
        <position position="131"/>
    </location>
    <ligand>
        <name>substrate</name>
    </ligand>
</feature>
<dbReference type="InterPro" id="IPR001048">
    <property type="entry name" value="Asp/Glu/Uridylate_kinase"/>
</dbReference>
<evidence type="ECO:0000259" key="11">
    <source>
        <dbReference type="Pfam" id="PF00696"/>
    </source>
</evidence>
<feature type="binding site" evidence="8">
    <location>
        <begin position="11"/>
        <end position="14"/>
    </location>
    <ligand>
        <name>ATP</name>
        <dbReference type="ChEBI" id="CHEBI:30616"/>
    </ligand>
</feature>
<comment type="catalytic activity">
    <reaction evidence="7 9">
        <text>L-aspartate + ATP = 4-phospho-L-aspartate + ADP</text>
        <dbReference type="Rhea" id="RHEA:23776"/>
        <dbReference type="ChEBI" id="CHEBI:29991"/>
        <dbReference type="ChEBI" id="CHEBI:30616"/>
        <dbReference type="ChEBI" id="CHEBI:57535"/>
        <dbReference type="ChEBI" id="CHEBI:456216"/>
        <dbReference type="EC" id="2.7.2.4"/>
    </reaction>
</comment>
<dbReference type="AlphaFoldDB" id="A0A6J4P959"/>
<dbReference type="CDD" id="cd04243">
    <property type="entry name" value="AAK_AK-HSDH-like"/>
    <property type="match status" value="1"/>
</dbReference>
<dbReference type="SUPFAM" id="SSF53633">
    <property type="entry name" value="Carbamate kinase-like"/>
    <property type="match status" value="1"/>
</dbReference>
<feature type="domain" description="Aspartate/glutamate/uridylate kinase" evidence="11">
    <location>
        <begin position="8"/>
        <end position="291"/>
    </location>
</feature>
<name>A0A6J4P959_9BACT</name>
<dbReference type="GO" id="GO:0005524">
    <property type="term" value="F:ATP binding"/>
    <property type="evidence" value="ECO:0007669"/>
    <property type="project" value="UniProtKB-KW"/>
</dbReference>
<dbReference type="NCBIfam" id="TIGR00657">
    <property type="entry name" value="asp_kinases"/>
    <property type="match status" value="1"/>
</dbReference>
<dbReference type="NCBIfam" id="NF006570">
    <property type="entry name" value="PRK09084.1"/>
    <property type="match status" value="1"/>
</dbReference>
<sequence>MSERKIPTVMKFGGTSVQGAGEFARVAEIVSSEKENSPVVVTSAMAKVTDALLNAFEAAKKGEVAAAFESLQPHFERHTKVSEKLTGGAGRESFQTELDYAREELNDLLVRASRRSLPLAMLKDAVVSYGEQLSSRLLAEVLKAKNLNAHHADARRLIVTDDEYGSAQPIWDETERLIQLELQPLLNNGEIPVLGGFIAASRGGETTVLGRGGSDYSAALIGAALKAREIQIWTDVTGVLTCDPRICPEARTLKTLSYEEAAELAYFGAKVLHPKTIQPAVDRQISVRVCNSHQPNERGTMILPQAQTTRRKVKSIAYKKGITILHITSARMLGAYGFMSAIFQIFERHRTVIDVVTTSEVSVSLTLDNTDALEAVVRDLQRIGTVEIEPDQAVVCVVGSGLRDTSGVASQIFAAISDINVSLISHGASSVNMTFVVREAVVGEVIKRLHTEFFTN</sequence>
<dbReference type="InterPro" id="IPR018042">
    <property type="entry name" value="Aspartate_kinase_CS"/>
</dbReference>
<dbReference type="CDD" id="cd04912">
    <property type="entry name" value="ACT_AKiii-LysC-EC-like_1"/>
    <property type="match status" value="1"/>
</dbReference>